<reference evidence="3" key="1">
    <citation type="journal article" date="2019" name="Int. J. Syst. Evol. Microbiol.">
        <title>The Global Catalogue of Microorganisms (GCM) 10K type strain sequencing project: providing services to taxonomists for standard genome sequencing and annotation.</title>
        <authorList>
            <consortium name="The Broad Institute Genomics Platform"/>
            <consortium name="The Broad Institute Genome Sequencing Center for Infectious Disease"/>
            <person name="Wu L."/>
            <person name="Ma J."/>
        </authorList>
    </citation>
    <scope>NUCLEOTIDE SEQUENCE [LARGE SCALE GENOMIC DNA]</scope>
    <source>
        <strain evidence="3">JCM 16916</strain>
    </source>
</reference>
<dbReference type="EMBL" id="BAAAZU010000003">
    <property type="protein sequence ID" value="GAA3914662.1"/>
    <property type="molecule type" value="Genomic_DNA"/>
</dbReference>
<keyword evidence="1" id="KW-1133">Transmembrane helix</keyword>
<dbReference type="Proteomes" id="UP001501727">
    <property type="component" value="Unassembled WGS sequence"/>
</dbReference>
<proteinExistence type="predicted"/>
<keyword evidence="1" id="KW-0812">Transmembrane</keyword>
<dbReference type="RefSeq" id="WP_344758327.1">
    <property type="nucleotide sequence ID" value="NZ_BAAAZU010000003.1"/>
</dbReference>
<feature type="transmembrane region" description="Helical" evidence="1">
    <location>
        <begin position="20"/>
        <end position="40"/>
    </location>
</feature>
<comment type="caution">
    <text evidence="2">The sequence shown here is derived from an EMBL/GenBank/DDBJ whole genome shotgun (WGS) entry which is preliminary data.</text>
</comment>
<evidence type="ECO:0000256" key="1">
    <source>
        <dbReference type="SAM" id="Phobius"/>
    </source>
</evidence>
<evidence type="ECO:0000313" key="2">
    <source>
        <dbReference type="EMBL" id="GAA3914662.1"/>
    </source>
</evidence>
<keyword evidence="1" id="KW-0472">Membrane</keyword>
<keyword evidence="3" id="KW-1185">Reference proteome</keyword>
<accession>A0ABP7M456</accession>
<gene>
    <name evidence="2" type="ORF">GCM10022229_04650</name>
</gene>
<sequence length="66" mass="7217">MAGSRHAPAGPRPRRWKHWLAWLGVVAVLLGVYAIALRWVTLQVESGVEASIHHAVGGQALETPER</sequence>
<evidence type="ECO:0000313" key="3">
    <source>
        <dbReference type="Proteomes" id="UP001501727"/>
    </source>
</evidence>
<protein>
    <submittedName>
        <fullName evidence="2">Uncharacterized protein</fullName>
    </submittedName>
</protein>
<organism evidence="2 3">
    <name type="scientific">Luteimonas lutimaris</name>
    <dbReference type="NCBI Taxonomy" id="698645"/>
    <lineage>
        <taxon>Bacteria</taxon>
        <taxon>Pseudomonadati</taxon>
        <taxon>Pseudomonadota</taxon>
        <taxon>Gammaproteobacteria</taxon>
        <taxon>Lysobacterales</taxon>
        <taxon>Lysobacteraceae</taxon>
        <taxon>Luteimonas</taxon>
    </lineage>
</organism>
<name>A0ABP7M456_9GAMM</name>